<dbReference type="OrthoDB" id="9804907at2"/>
<dbReference type="InterPro" id="IPR004360">
    <property type="entry name" value="Glyas_Fos-R_dOase_dom"/>
</dbReference>
<dbReference type="Gene3D" id="3.10.180.10">
    <property type="entry name" value="2,3-Dihydroxybiphenyl 1,2-Dioxygenase, domain 1"/>
    <property type="match status" value="1"/>
</dbReference>
<dbReference type="RefSeq" id="WP_047198106.1">
    <property type="nucleotide sequence ID" value="NZ_CP011371.1"/>
</dbReference>
<dbReference type="PROSITE" id="PS51819">
    <property type="entry name" value="VOC"/>
    <property type="match status" value="1"/>
</dbReference>
<proteinExistence type="predicted"/>
<sequence>MLQESPMYAYIPALDMARARQFYEQKLGFRAKMETAGGVVYEFGQHTACFLYPTPNAGTSKASQAFWQVDDVEREVADLRARGVEFEHYDVPGASTRGDIVTGGGAKAAWFKDTEGNILAIIEEE</sequence>
<dbReference type="Proteomes" id="UP000035352">
    <property type="component" value="Chromosome"/>
</dbReference>
<evidence type="ECO:0000313" key="2">
    <source>
        <dbReference type="EMBL" id="AKJ30831.1"/>
    </source>
</evidence>
<accession>A0A0G3BTZ8</accession>
<dbReference type="PATRIC" id="fig|413882.6.peg.4327"/>
<dbReference type="Pfam" id="PF00903">
    <property type="entry name" value="Glyoxalase"/>
    <property type="match status" value="1"/>
</dbReference>
<dbReference type="EMBL" id="CP011371">
    <property type="protein sequence ID" value="AKJ30831.1"/>
    <property type="molecule type" value="Genomic_DNA"/>
</dbReference>
<reference evidence="2 3" key="1">
    <citation type="submission" date="2015-05" db="EMBL/GenBank/DDBJ databases">
        <authorList>
            <person name="Tang B."/>
            <person name="Yu Y."/>
        </authorList>
    </citation>
    <scope>NUCLEOTIDE SEQUENCE [LARGE SCALE GENOMIC DNA]</scope>
    <source>
        <strain evidence="2 3">DSM 7029</strain>
    </source>
</reference>
<keyword evidence="3" id="KW-1185">Reference proteome</keyword>
<dbReference type="AlphaFoldDB" id="A0A0G3BTZ8"/>
<dbReference type="SUPFAM" id="SSF54593">
    <property type="entry name" value="Glyoxalase/Bleomycin resistance protein/Dihydroxybiphenyl dioxygenase"/>
    <property type="match status" value="1"/>
</dbReference>
<dbReference type="KEGG" id="pbh:AAW51_4140"/>
<dbReference type="STRING" id="413882.AAW51_4140"/>
<name>A0A0G3BTZ8_9BURK</name>
<dbReference type="InterPro" id="IPR037523">
    <property type="entry name" value="VOC_core"/>
</dbReference>
<protein>
    <recommendedName>
        <fullName evidence="1">VOC domain-containing protein</fullName>
    </recommendedName>
</protein>
<dbReference type="InterPro" id="IPR029068">
    <property type="entry name" value="Glyas_Bleomycin-R_OHBP_Dase"/>
</dbReference>
<feature type="domain" description="VOC" evidence="1">
    <location>
        <begin position="5"/>
        <end position="124"/>
    </location>
</feature>
<evidence type="ECO:0000259" key="1">
    <source>
        <dbReference type="PROSITE" id="PS51819"/>
    </source>
</evidence>
<organism evidence="2 3">
    <name type="scientific">Caldimonas brevitalea</name>
    <dbReference type="NCBI Taxonomy" id="413882"/>
    <lineage>
        <taxon>Bacteria</taxon>
        <taxon>Pseudomonadati</taxon>
        <taxon>Pseudomonadota</taxon>
        <taxon>Betaproteobacteria</taxon>
        <taxon>Burkholderiales</taxon>
        <taxon>Sphaerotilaceae</taxon>
        <taxon>Caldimonas</taxon>
    </lineage>
</organism>
<evidence type="ECO:0000313" key="3">
    <source>
        <dbReference type="Proteomes" id="UP000035352"/>
    </source>
</evidence>
<gene>
    <name evidence="2" type="ORF">AAW51_4140</name>
</gene>